<dbReference type="PROSITE" id="PS51886">
    <property type="entry name" value="TLDC"/>
    <property type="match status" value="1"/>
</dbReference>
<sequence>MGQGDSKPQQTLSAEQVSSLFAQRCAKRFSAIDIYSLKTVVKQLADNEPGVGNYWKEETLIKFLGVPDSLPNVGHLLFKSASFLAAFPFIHSLAPAPLTIEGLVRALAFYTQKYRGLLNENYNVVRLLFLSFATFEKSDAGEKSGPSEKDDKTIVDDEEDDLIVYTMADVDSWDEFTAVKNFDNVSMEEYYIPADHLKELFTFLLAVMQFNAPDDISQYAQTHFTAKAMRQYSAAADALMATIGPKPKVSYAAFQAAFTFSFPHILEPLGRFFGQLLYAGDFGKHGHTAADGSDPKSQGQLEPGIVQETSELLSESTLAKLASILGKNEIVGRLVKLYIGAEAGYSLQAFETKVFKWSSASLLILSGQIISPAESGNDSRKKAFDNLIPPSRTYKHSDPKSYPSKAVFAVLVDTPWKSHAKKSFGGRLCQIIQLAPALDVYASSALRSNYVYFNRSGASVIGFGGTPPKTVAGHSQFDIENVSLTIDGGLEFATFRHLGAGGSYHVSQSHPDNEFEYRMRIDDLEVWGYGGAAELEEQKKQWEWEEREAEYRRSVNVQSYGEGRALLEMAGLVGNHRASGGSM</sequence>
<accession>A0A060T1H1</accession>
<gene>
    <name evidence="2" type="ORF">GNLVRS02_ARAD1C24684g</name>
</gene>
<protein>
    <submittedName>
        <fullName evidence="2">ARAD1C24684p</fullName>
    </submittedName>
</protein>
<reference evidence="2" key="2">
    <citation type="submission" date="2014-06" db="EMBL/GenBank/DDBJ databases">
        <title>The complete genome of Blastobotrys (Arxula) adeninivorans LS3 - a yeast of biotechnological interest.</title>
        <authorList>
            <person name="Kunze G."/>
            <person name="Gaillardin C."/>
            <person name="Czernicka M."/>
            <person name="Durrens P."/>
            <person name="Martin T."/>
            <person name="Boer E."/>
            <person name="Gabaldon T."/>
            <person name="Cruz J."/>
            <person name="Talla E."/>
            <person name="Marck C."/>
            <person name="Goffeau A."/>
            <person name="Barbe V."/>
            <person name="Baret P."/>
            <person name="Baronian K."/>
            <person name="Beier S."/>
            <person name="Bleykasten C."/>
            <person name="Bode R."/>
            <person name="Casaregola S."/>
            <person name="Despons L."/>
            <person name="Fairhead C."/>
            <person name="Giersberg M."/>
            <person name="Gierski P."/>
            <person name="Hahnel U."/>
            <person name="Hartmann A."/>
            <person name="Jankowska D."/>
            <person name="Jubin C."/>
            <person name="Jung P."/>
            <person name="Lafontaine I."/>
            <person name="Leh-Louis V."/>
            <person name="Lemaire M."/>
            <person name="Marcet-Houben M."/>
            <person name="Mascher M."/>
            <person name="Morel G."/>
            <person name="Richard G.-F."/>
            <person name="Riechen J."/>
            <person name="Sacerdot C."/>
            <person name="Sarkar A."/>
            <person name="Savel G."/>
            <person name="Schacherer J."/>
            <person name="Sherman D."/>
            <person name="Straub M.-L."/>
            <person name="Stein N."/>
            <person name="Thierry A."/>
            <person name="Trautwein-Schult A."/>
            <person name="Westhof E."/>
            <person name="Worch S."/>
            <person name="Dujon B."/>
            <person name="Souciet J.-L."/>
            <person name="Wincker P."/>
            <person name="Scholz U."/>
            <person name="Neuveglise N."/>
        </authorList>
    </citation>
    <scope>NUCLEOTIDE SEQUENCE</scope>
    <source>
        <strain evidence="2">LS3</strain>
    </source>
</reference>
<dbReference type="PhylomeDB" id="A0A060T1H1"/>
<dbReference type="EMBL" id="HG937693">
    <property type="protein sequence ID" value="CDP34970.1"/>
    <property type="molecule type" value="Genomic_DNA"/>
</dbReference>
<dbReference type="SMART" id="SM00584">
    <property type="entry name" value="TLDc"/>
    <property type="match status" value="1"/>
</dbReference>
<evidence type="ECO:0000259" key="1">
    <source>
        <dbReference type="PROSITE" id="PS51886"/>
    </source>
</evidence>
<feature type="domain" description="TLDc" evidence="1">
    <location>
        <begin position="311"/>
        <end position="530"/>
    </location>
</feature>
<dbReference type="Pfam" id="PF07534">
    <property type="entry name" value="TLD"/>
    <property type="match status" value="1"/>
</dbReference>
<reference evidence="2" key="1">
    <citation type="submission" date="2014-02" db="EMBL/GenBank/DDBJ databases">
        <authorList>
            <person name="Genoscope - CEA"/>
        </authorList>
    </citation>
    <scope>NUCLEOTIDE SEQUENCE</scope>
    <source>
        <strain evidence="2">LS3</strain>
    </source>
</reference>
<dbReference type="AlphaFoldDB" id="A0A060T1H1"/>
<proteinExistence type="predicted"/>
<evidence type="ECO:0000313" key="2">
    <source>
        <dbReference type="EMBL" id="CDP34970.1"/>
    </source>
</evidence>
<name>A0A060T1H1_BLAAD</name>
<organism evidence="2">
    <name type="scientific">Blastobotrys adeninivorans</name>
    <name type="common">Yeast</name>
    <name type="synonym">Arxula adeninivorans</name>
    <dbReference type="NCBI Taxonomy" id="409370"/>
    <lineage>
        <taxon>Eukaryota</taxon>
        <taxon>Fungi</taxon>
        <taxon>Dikarya</taxon>
        <taxon>Ascomycota</taxon>
        <taxon>Saccharomycotina</taxon>
        <taxon>Dipodascomycetes</taxon>
        <taxon>Dipodascales</taxon>
        <taxon>Trichomonascaceae</taxon>
        <taxon>Blastobotrys</taxon>
    </lineage>
</organism>
<dbReference type="InterPro" id="IPR006571">
    <property type="entry name" value="TLDc_dom"/>
</dbReference>